<dbReference type="AlphaFoldDB" id="A0A0F9MK66"/>
<sequence>MGVKLQKIINRKKIDYPNLAGKIIAIDAPNIIMSLFNFARKNPDGSYAGLILDRTQRPISHLYGLLYRVNFYYSKKMFPIFCFDGKVSELKKIITKDYLKDFLFTQRWYEEVIKSGNRMLARQIAMSNEYLWHNIIKESKHLLGALGVPYIDSPASAESQCAYLVKQKVAHFSNSQDFDSLLFGCPFVIQNLSKSLRRKVQGKWAYKKIEPQLLDLQKNLKTLGITIFQLVDMAILIGTDYFPGITNIGPKKALNLIKKYRMIENVIFQEKNNFNFTNLTKDLIKSIRKLFLFPDVNASHETYYWNPPDKPKVLSLLCKEHHLNKKRVKNSLDKLDNNYENGKNYFIHIRKEPHTYQLTIDDLI</sequence>
<dbReference type="PRINTS" id="PR00853">
    <property type="entry name" value="XPGRADSUPER"/>
</dbReference>
<dbReference type="InterPro" id="IPR008918">
    <property type="entry name" value="HhH2"/>
</dbReference>
<feature type="domain" description="XPG-I" evidence="7">
    <location>
        <begin position="144"/>
        <end position="225"/>
    </location>
</feature>
<comment type="cofactor">
    <cofactor evidence="1">
        <name>Mg(2+)</name>
        <dbReference type="ChEBI" id="CHEBI:18420"/>
    </cofactor>
</comment>
<evidence type="ECO:0000256" key="1">
    <source>
        <dbReference type="ARBA" id="ARBA00001946"/>
    </source>
</evidence>
<keyword evidence="3" id="KW-0479">Metal-binding</keyword>
<evidence type="ECO:0008006" key="10">
    <source>
        <dbReference type="Google" id="ProtNLM"/>
    </source>
</evidence>
<organism evidence="9">
    <name type="scientific">marine sediment metagenome</name>
    <dbReference type="NCBI Taxonomy" id="412755"/>
    <lineage>
        <taxon>unclassified sequences</taxon>
        <taxon>metagenomes</taxon>
        <taxon>ecological metagenomes</taxon>
    </lineage>
</organism>
<dbReference type="GO" id="GO:0046872">
    <property type="term" value="F:metal ion binding"/>
    <property type="evidence" value="ECO:0007669"/>
    <property type="project" value="UniProtKB-KW"/>
</dbReference>
<feature type="domain" description="XPG N-terminal" evidence="8">
    <location>
        <begin position="1"/>
        <end position="104"/>
    </location>
</feature>
<protein>
    <recommendedName>
        <fullName evidence="10">XPG-I domain-containing protein</fullName>
    </recommendedName>
</protein>
<evidence type="ECO:0000259" key="7">
    <source>
        <dbReference type="SMART" id="SM00484"/>
    </source>
</evidence>
<dbReference type="InterPro" id="IPR006084">
    <property type="entry name" value="XPG/Rad2"/>
</dbReference>
<dbReference type="EMBL" id="LAZR01008686">
    <property type="protein sequence ID" value="KKM77165.1"/>
    <property type="molecule type" value="Genomic_DNA"/>
</dbReference>
<dbReference type="GO" id="GO:0017108">
    <property type="term" value="F:5'-flap endonuclease activity"/>
    <property type="evidence" value="ECO:0007669"/>
    <property type="project" value="TreeGrafter"/>
</dbReference>
<dbReference type="Pfam" id="PF00867">
    <property type="entry name" value="XPG_I"/>
    <property type="match status" value="1"/>
</dbReference>
<evidence type="ECO:0000256" key="5">
    <source>
        <dbReference type="ARBA" id="ARBA00022801"/>
    </source>
</evidence>
<dbReference type="SUPFAM" id="SSF47807">
    <property type="entry name" value="5' to 3' exonuclease, C-terminal subdomain"/>
    <property type="match status" value="1"/>
</dbReference>
<name>A0A0F9MK66_9ZZZZ</name>
<dbReference type="SMART" id="SM00485">
    <property type="entry name" value="XPGN"/>
    <property type="match status" value="1"/>
</dbReference>
<evidence type="ECO:0000259" key="8">
    <source>
        <dbReference type="SMART" id="SM00485"/>
    </source>
</evidence>
<dbReference type="GO" id="GO:0003677">
    <property type="term" value="F:DNA binding"/>
    <property type="evidence" value="ECO:0007669"/>
    <property type="project" value="InterPro"/>
</dbReference>
<gene>
    <name evidence="9" type="ORF">LCGC14_1372800</name>
</gene>
<keyword evidence="2" id="KW-0540">Nuclease</keyword>
<proteinExistence type="predicted"/>
<keyword evidence="6" id="KW-0460">Magnesium</keyword>
<dbReference type="SUPFAM" id="SSF88723">
    <property type="entry name" value="PIN domain-like"/>
    <property type="match status" value="1"/>
</dbReference>
<dbReference type="InterPro" id="IPR036279">
    <property type="entry name" value="5-3_exonuclease_C_sf"/>
</dbReference>
<dbReference type="PANTHER" id="PTHR11081">
    <property type="entry name" value="FLAP ENDONUCLEASE FAMILY MEMBER"/>
    <property type="match status" value="1"/>
</dbReference>
<accession>A0A0F9MK66</accession>
<evidence type="ECO:0000256" key="4">
    <source>
        <dbReference type="ARBA" id="ARBA00022759"/>
    </source>
</evidence>
<keyword evidence="4" id="KW-0255">Endonuclease</keyword>
<dbReference type="SMART" id="SM00484">
    <property type="entry name" value="XPGI"/>
    <property type="match status" value="1"/>
</dbReference>
<dbReference type="InterPro" id="IPR006085">
    <property type="entry name" value="XPG_DNA_repair_N"/>
</dbReference>
<evidence type="ECO:0000256" key="3">
    <source>
        <dbReference type="ARBA" id="ARBA00022723"/>
    </source>
</evidence>
<evidence type="ECO:0000313" key="9">
    <source>
        <dbReference type="EMBL" id="KKM77165.1"/>
    </source>
</evidence>
<dbReference type="SMART" id="SM00279">
    <property type="entry name" value="HhH2"/>
    <property type="match status" value="1"/>
</dbReference>
<dbReference type="InterPro" id="IPR029060">
    <property type="entry name" value="PIN-like_dom_sf"/>
</dbReference>
<evidence type="ECO:0000256" key="6">
    <source>
        <dbReference type="ARBA" id="ARBA00022842"/>
    </source>
</evidence>
<keyword evidence="5" id="KW-0378">Hydrolase</keyword>
<comment type="caution">
    <text evidence="9">The sequence shown here is derived from an EMBL/GenBank/DDBJ whole genome shotgun (WGS) entry which is preliminary data.</text>
</comment>
<evidence type="ECO:0000256" key="2">
    <source>
        <dbReference type="ARBA" id="ARBA00022722"/>
    </source>
</evidence>
<dbReference type="Gene3D" id="1.10.150.20">
    <property type="entry name" value="5' to 3' exonuclease, C-terminal subdomain"/>
    <property type="match status" value="1"/>
</dbReference>
<dbReference type="PANTHER" id="PTHR11081:SF9">
    <property type="entry name" value="FLAP ENDONUCLEASE 1"/>
    <property type="match status" value="1"/>
</dbReference>
<reference evidence="9" key="1">
    <citation type="journal article" date="2015" name="Nature">
        <title>Complex archaea that bridge the gap between prokaryotes and eukaryotes.</title>
        <authorList>
            <person name="Spang A."/>
            <person name="Saw J.H."/>
            <person name="Jorgensen S.L."/>
            <person name="Zaremba-Niedzwiedzka K."/>
            <person name="Martijn J."/>
            <person name="Lind A.E."/>
            <person name="van Eijk R."/>
            <person name="Schleper C."/>
            <person name="Guy L."/>
            <person name="Ettema T.J."/>
        </authorList>
    </citation>
    <scope>NUCLEOTIDE SEQUENCE</scope>
</reference>
<dbReference type="InterPro" id="IPR006086">
    <property type="entry name" value="XPG-I_dom"/>
</dbReference>
<dbReference type="Gene3D" id="3.40.50.1010">
    <property type="entry name" value="5'-nuclease"/>
    <property type="match status" value="1"/>
</dbReference>